<dbReference type="InterPro" id="IPR001138">
    <property type="entry name" value="Zn2Cys6_DnaBD"/>
</dbReference>
<evidence type="ECO:0000259" key="4">
    <source>
        <dbReference type="PROSITE" id="PS50048"/>
    </source>
</evidence>
<dbReference type="VEuPathDB" id="FungiDB:CNE00110"/>
<dbReference type="PaxDb" id="214684-Q5KHG8"/>
<dbReference type="Pfam" id="PF04082">
    <property type="entry name" value="Fungal_trans"/>
    <property type="match status" value="1"/>
</dbReference>
<dbReference type="PANTHER" id="PTHR47783:SF1">
    <property type="entry name" value="ZN(II)2CYS6 TRANSCRIPTION FACTOR (EUROFUNG)"/>
    <property type="match status" value="1"/>
</dbReference>
<dbReference type="InParanoid" id="Q5KHG8"/>
<accession>Q5KHG8</accession>
<dbReference type="GO" id="GO:0003677">
    <property type="term" value="F:DNA binding"/>
    <property type="evidence" value="ECO:0007669"/>
    <property type="project" value="InterPro"/>
</dbReference>
<evidence type="ECO:0000256" key="2">
    <source>
        <dbReference type="ARBA" id="ARBA00023242"/>
    </source>
</evidence>
<dbReference type="SMART" id="SM00066">
    <property type="entry name" value="GAL4"/>
    <property type="match status" value="1"/>
</dbReference>
<feature type="compositionally biased region" description="Basic residues" evidence="3">
    <location>
        <begin position="75"/>
        <end position="87"/>
    </location>
</feature>
<dbReference type="InterPro" id="IPR036864">
    <property type="entry name" value="Zn2-C6_fun-type_DNA-bd_sf"/>
</dbReference>
<feature type="region of interest" description="Disordered" evidence="3">
    <location>
        <begin position="75"/>
        <end position="132"/>
    </location>
</feature>
<dbReference type="KEGG" id="cne:CNE00110"/>
<dbReference type="OrthoDB" id="2428527at2759"/>
<dbReference type="PANTHER" id="PTHR47783">
    <property type="entry name" value="ZN(II)2CYS6 TRANSCRIPTION FACTOR (EUROFUNG)-RELATED"/>
    <property type="match status" value="1"/>
</dbReference>
<dbReference type="GO" id="GO:0000981">
    <property type="term" value="F:DNA-binding transcription factor activity, RNA polymerase II-specific"/>
    <property type="evidence" value="ECO:0007669"/>
    <property type="project" value="InterPro"/>
</dbReference>
<keyword evidence="1" id="KW-0479">Metal-binding</keyword>
<reference evidence="5 6" key="1">
    <citation type="journal article" date="2005" name="Science">
        <title>The genome of the basidiomycetous yeast and human pathogen Cryptococcus neoformans.</title>
        <authorList>
            <person name="Loftus B.J."/>
            <person name="Fung E."/>
            <person name="Roncaglia P."/>
            <person name="Rowley D."/>
            <person name="Amedeo P."/>
            <person name="Bruno D."/>
            <person name="Vamathevan J."/>
            <person name="Miranda M."/>
            <person name="Anderson I.J."/>
            <person name="Fraser J.A."/>
            <person name="Allen J.E."/>
            <person name="Bosdet I.E."/>
            <person name="Brent M.R."/>
            <person name="Chiu R."/>
            <person name="Doering T.L."/>
            <person name="Donlin M.J."/>
            <person name="D'Souza C.A."/>
            <person name="Fox D.S."/>
            <person name="Grinberg V."/>
            <person name="Fu J."/>
            <person name="Fukushima M."/>
            <person name="Haas B.J."/>
            <person name="Huang J.C."/>
            <person name="Janbon G."/>
            <person name="Jones S.J."/>
            <person name="Koo H.L."/>
            <person name="Krzywinski M.I."/>
            <person name="Kwon-Chung J.K."/>
            <person name="Lengeler K.B."/>
            <person name="Maiti R."/>
            <person name="Marra M.A."/>
            <person name="Marra R.E."/>
            <person name="Mathewson C.A."/>
            <person name="Mitchell T.G."/>
            <person name="Pertea M."/>
            <person name="Riggs F.R."/>
            <person name="Salzberg S.L."/>
            <person name="Schein J.E."/>
            <person name="Shvartsbeyn A."/>
            <person name="Shin H."/>
            <person name="Shumway M."/>
            <person name="Specht C.A."/>
            <person name="Suh B.B."/>
            <person name="Tenney A."/>
            <person name="Utterback T.R."/>
            <person name="Wickes B.L."/>
            <person name="Wortman J.R."/>
            <person name="Wye N.H."/>
            <person name="Kronstad J.W."/>
            <person name="Lodge J.K."/>
            <person name="Heitman J."/>
            <person name="Davis R.W."/>
            <person name="Fraser C.M."/>
            <person name="Hyman R.W."/>
        </authorList>
    </citation>
    <scope>NUCLEOTIDE SEQUENCE [LARGE SCALE GENOMIC DNA]</scope>
    <source>
        <strain evidence="6">JEC21 / ATCC MYA-565</strain>
    </source>
</reference>
<dbReference type="Pfam" id="PF00172">
    <property type="entry name" value="Zn_clus"/>
    <property type="match status" value="1"/>
</dbReference>
<evidence type="ECO:0000256" key="3">
    <source>
        <dbReference type="SAM" id="MobiDB-lite"/>
    </source>
</evidence>
<organism evidence="5 6">
    <name type="scientific">Cryptococcus deneoformans (strain JEC21 / ATCC MYA-565)</name>
    <name type="common">Cryptococcus neoformans var. neoformans serotype D</name>
    <dbReference type="NCBI Taxonomy" id="214684"/>
    <lineage>
        <taxon>Eukaryota</taxon>
        <taxon>Fungi</taxon>
        <taxon>Dikarya</taxon>
        <taxon>Basidiomycota</taxon>
        <taxon>Agaricomycotina</taxon>
        <taxon>Tremellomycetes</taxon>
        <taxon>Tremellales</taxon>
        <taxon>Cryptococcaceae</taxon>
        <taxon>Cryptococcus</taxon>
        <taxon>Cryptococcus neoformans species complex</taxon>
    </lineage>
</organism>
<feature type="domain" description="Zn(2)-C6 fungal-type" evidence="4">
    <location>
        <begin position="42"/>
        <end position="72"/>
    </location>
</feature>
<feature type="region of interest" description="Disordered" evidence="3">
    <location>
        <begin position="1"/>
        <end position="34"/>
    </location>
</feature>
<dbReference type="SUPFAM" id="SSF57701">
    <property type="entry name" value="Zn2/Cys6 DNA-binding domain"/>
    <property type="match status" value="1"/>
</dbReference>
<dbReference type="PROSITE" id="PS00463">
    <property type="entry name" value="ZN2_CY6_FUNGAL_1"/>
    <property type="match status" value="1"/>
</dbReference>
<keyword evidence="6" id="KW-1185">Reference proteome</keyword>
<dbReference type="HOGENOM" id="CLU_007073_1_0_1"/>
<proteinExistence type="predicted"/>
<dbReference type="InterPro" id="IPR007219">
    <property type="entry name" value="XnlR_reg_dom"/>
</dbReference>
<feature type="compositionally biased region" description="Basic and acidic residues" evidence="3">
    <location>
        <begin position="1"/>
        <end position="11"/>
    </location>
</feature>
<sequence>MSAQDHLDSPELRFPSAEINDPTPQRKSGELDDTKVKRATVACNACRARKIKCSGDKPICTTCAKGSVRCEYPTVRKRKRDSTKKKKDSGSDQLDPALAAPLFTQTSNMPESTAGTSPLDSNPFAPPFNPFAVTPQHASTSFVAHSIPDWAQSPWKNITGGDIVGQGMDNVDQSTLDILSWDLGAKFPSGTEPGTGNHTSTSDIDSGRMWENTSSTSNVDRRSGAHRKARFRVPYFRFFGPTAIAPGYRQVVCDVSAPVSPTRAPSDLPWDPMLQNDQMIMASDGESPSIDALKQLLPIFKLHFGYFFPFIDLSIDDQGLLLSRPPSHLLNIVCALAARHSQVYGMQSLLGGADTGSPREIWASKAKGQVPRNLAVASIEMVQTLLLISWYEFSQDRDGGLWMYSGMALRMGQDLGLDTFKNQIPSSDNPDQHAHQSLRCALFMMDAIMTIGTGRAGMYKTSLDQVPSLPPFTTPSGLTLTNPYPYMTRIFSLADHVTRILVDKCTTTIDEAALEQAQSRLNEFHTSLPADLRFETSAFQKYAAIAQGGAFVLLNLWFHTLIILVYRPSLLVSPIPHESRQQYDVAGKEVSASSAKTILDIAIFAELIDPKAITQPWINYPLYIAARTFLSQIAPSQSGQSADPTAGEIHIAKTARANFQRIISIFDGLQPYWNGVRYIRSVLLQKAEGVSQVSLIDGENDVMSPDTLPPELAAILAGMTNDRRQDVLGMGLTGTMNSPSDNLCSLILGTGTEG</sequence>
<dbReference type="CDD" id="cd00067">
    <property type="entry name" value="GAL4"/>
    <property type="match status" value="1"/>
</dbReference>
<dbReference type="eggNOG" id="ENOG502RYZ7">
    <property type="taxonomic scope" value="Eukaryota"/>
</dbReference>
<dbReference type="CDD" id="cd12148">
    <property type="entry name" value="fungal_TF_MHR"/>
    <property type="match status" value="1"/>
</dbReference>
<feature type="compositionally biased region" description="Polar residues" evidence="3">
    <location>
        <begin position="192"/>
        <end position="204"/>
    </location>
</feature>
<name>Q5KHG8_CRYD1</name>
<gene>
    <name evidence="5" type="ordered locus">CNE00110</name>
</gene>
<dbReference type="Gene3D" id="4.10.240.10">
    <property type="entry name" value="Zn(2)-C6 fungal-type DNA-binding domain"/>
    <property type="match status" value="1"/>
</dbReference>
<dbReference type="RefSeq" id="XP_024512949.1">
    <property type="nucleotide sequence ID" value="XM_024657135.1"/>
</dbReference>
<evidence type="ECO:0000313" key="6">
    <source>
        <dbReference type="Proteomes" id="UP000002149"/>
    </source>
</evidence>
<feature type="compositionally biased region" description="Polar residues" evidence="3">
    <location>
        <begin position="103"/>
        <end position="120"/>
    </location>
</feature>
<dbReference type="GO" id="GO:0008270">
    <property type="term" value="F:zinc ion binding"/>
    <property type="evidence" value="ECO:0007669"/>
    <property type="project" value="InterPro"/>
</dbReference>
<dbReference type="GeneID" id="3257899"/>
<dbReference type="Proteomes" id="UP000002149">
    <property type="component" value="Chromosome 5"/>
</dbReference>
<dbReference type="GO" id="GO:0006351">
    <property type="term" value="P:DNA-templated transcription"/>
    <property type="evidence" value="ECO:0007669"/>
    <property type="project" value="InterPro"/>
</dbReference>
<keyword evidence="2" id="KW-0539">Nucleus</keyword>
<dbReference type="EMBL" id="AE017345">
    <property type="protein sequence ID" value="AAW43794.2"/>
    <property type="molecule type" value="Genomic_DNA"/>
</dbReference>
<evidence type="ECO:0000313" key="5">
    <source>
        <dbReference type="EMBL" id="AAW43794.2"/>
    </source>
</evidence>
<feature type="region of interest" description="Disordered" evidence="3">
    <location>
        <begin position="186"/>
        <end position="223"/>
    </location>
</feature>
<evidence type="ECO:0000256" key="1">
    <source>
        <dbReference type="ARBA" id="ARBA00022723"/>
    </source>
</evidence>
<protein>
    <recommendedName>
        <fullName evidence="4">Zn(2)-C6 fungal-type domain-containing protein</fullName>
    </recommendedName>
</protein>
<dbReference type="PROSITE" id="PS50048">
    <property type="entry name" value="ZN2_CY6_FUNGAL_2"/>
    <property type="match status" value="1"/>
</dbReference>
<dbReference type="AlphaFoldDB" id="Q5KHG8"/>
<dbReference type="SMART" id="SM00906">
    <property type="entry name" value="Fungal_trans"/>
    <property type="match status" value="1"/>
</dbReference>